<feature type="transmembrane region" description="Helical" evidence="10">
    <location>
        <begin position="45"/>
        <end position="65"/>
    </location>
</feature>
<evidence type="ECO:0000256" key="2">
    <source>
        <dbReference type="ARBA" id="ARBA00022448"/>
    </source>
</evidence>
<feature type="signal peptide" evidence="11">
    <location>
        <begin position="1"/>
        <end position="17"/>
    </location>
</feature>
<dbReference type="STRING" id="318479.A0A0N4U5P1"/>
<keyword evidence="15" id="KW-1185">Reference proteome</keyword>
<feature type="transmembrane region" description="Helical" evidence="10">
    <location>
        <begin position="179"/>
        <end position="203"/>
    </location>
</feature>
<dbReference type="AlphaFoldDB" id="A0A0N4U5P1"/>
<evidence type="ECO:0000256" key="7">
    <source>
        <dbReference type="ARBA" id="ARBA00023136"/>
    </source>
</evidence>
<keyword evidence="4 10" id="KW-1133">Transmembrane helix</keyword>
<keyword evidence="2 9" id="KW-0813">Transport</keyword>
<keyword evidence="3 9" id="KW-0812">Transmembrane</keyword>
<keyword evidence="9" id="KW-0050">Antiport</keyword>
<evidence type="ECO:0000313" key="15">
    <source>
        <dbReference type="Proteomes" id="UP000274756"/>
    </source>
</evidence>
<evidence type="ECO:0000259" key="12">
    <source>
        <dbReference type="Pfam" id="PF00999"/>
    </source>
</evidence>
<feature type="transmembrane region" description="Helical" evidence="10">
    <location>
        <begin position="295"/>
        <end position="320"/>
    </location>
</feature>
<feature type="domain" description="Cation/H+ exchanger transmembrane" evidence="12">
    <location>
        <begin position="115"/>
        <end position="386"/>
    </location>
</feature>
<evidence type="ECO:0000256" key="10">
    <source>
        <dbReference type="SAM" id="Phobius"/>
    </source>
</evidence>
<dbReference type="WBParaSite" id="DME_0000217601-mRNA-1">
    <property type="protein sequence ID" value="DME_0000217601-mRNA-1"/>
    <property type="gene ID" value="DME_0000217601"/>
</dbReference>
<sequence>MWLFQFFLLLLLPFFEGKGYLKIIWLNSNSRIFLVFHLSKKISDIFPDSSLLIVVGLILGVLLKLSHVNEQAFSLQANVFFLYLLPPIIFEAGLFLLSCFSVFCLKFSSLRRLTINAVDPVAVIAVFEEIHVNEMLFITVFGEALFNDGITVVLYQMFKKFTLIGPENLLPIDYIAGGVSFFAIGLGGAAIGLVYAVVVSFITKHTEKVKVLNPIFIFVIPYLAYLTAELFGLSSILAIVACGMAMKQYIKGNISHEAATSVKYFTKMLAQACETIIFMFLGLSTIANHQHWDPAFMILTVVFCLVYRVIGVIVQCLILNRFRKRQFLKVDQFIMCYGGLRGAIAFGLVVSLPDSIEARSMFITGCITVIYVTVLFQGITIRPLVNYLKIEREAGEEPTMIQSVYMKYFDYTMAGVEDIAGQKGHNSVRDAFERLNATILRPLLMKHEKRRRFDASKIVRAYTKITLKEALEMATGGELPYLSSEENTEALYRMFSNLLDRKLHEINHKPRPKIHEDTDNSDIEDDFLTKFKKSNEVSLFL</sequence>
<evidence type="ECO:0000313" key="13">
    <source>
        <dbReference type="EMBL" id="VDN56563.1"/>
    </source>
</evidence>
<dbReference type="PANTHER" id="PTHR10110:SF98">
    <property type="entry name" value="SODIUM_HYDROGEN EXCHANGER"/>
    <property type="match status" value="1"/>
</dbReference>
<evidence type="ECO:0000256" key="1">
    <source>
        <dbReference type="ARBA" id="ARBA00004141"/>
    </source>
</evidence>
<dbReference type="Proteomes" id="UP000274756">
    <property type="component" value="Unassembled WGS sequence"/>
</dbReference>
<feature type="transmembrane region" description="Helical" evidence="10">
    <location>
        <begin position="215"/>
        <end position="243"/>
    </location>
</feature>
<feature type="transmembrane region" description="Helical" evidence="10">
    <location>
        <begin position="77"/>
        <end position="103"/>
    </location>
</feature>
<comment type="similarity">
    <text evidence="9">Belongs to the monovalent cation:proton antiporter 1 (CPA1) transporter (TC 2.A.36) family.</text>
</comment>
<evidence type="ECO:0000256" key="11">
    <source>
        <dbReference type="SAM" id="SignalP"/>
    </source>
</evidence>
<dbReference type="EMBL" id="UYYG01001156">
    <property type="protein sequence ID" value="VDN56563.1"/>
    <property type="molecule type" value="Genomic_DNA"/>
</dbReference>
<keyword evidence="5" id="KW-0915">Sodium</keyword>
<dbReference type="Pfam" id="PF00999">
    <property type="entry name" value="Na_H_Exchanger"/>
    <property type="match status" value="1"/>
</dbReference>
<evidence type="ECO:0000313" key="14">
    <source>
        <dbReference type="Proteomes" id="UP000038040"/>
    </source>
</evidence>
<name>A0A0N4U5P1_DRAME</name>
<evidence type="ECO:0000313" key="16">
    <source>
        <dbReference type="WBParaSite" id="DME_0000217601-mRNA-1"/>
    </source>
</evidence>
<evidence type="ECO:0000256" key="4">
    <source>
        <dbReference type="ARBA" id="ARBA00022989"/>
    </source>
</evidence>
<dbReference type="InterPro" id="IPR018422">
    <property type="entry name" value="Cation/H_exchanger_CPA1"/>
</dbReference>
<dbReference type="InterPro" id="IPR006153">
    <property type="entry name" value="Cation/H_exchanger_TM"/>
</dbReference>
<organism evidence="14 16">
    <name type="scientific">Dracunculus medinensis</name>
    <name type="common">Guinea worm</name>
    <dbReference type="NCBI Taxonomy" id="318479"/>
    <lineage>
        <taxon>Eukaryota</taxon>
        <taxon>Metazoa</taxon>
        <taxon>Ecdysozoa</taxon>
        <taxon>Nematoda</taxon>
        <taxon>Chromadorea</taxon>
        <taxon>Rhabditida</taxon>
        <taxon>Spirurina</taxon>
        <taxon>Dracunculoidea</taxon>
        <taxon>Dracunculidae</taxon>
        <taxon>Dracunculus</taxon>
    </lineage>
</organism>
<feature type="transmembrane region" description="Helical" evidence="10">
    <location>
        <begin position="332"/>
        <end position="352"/>
    </location>
</feature>
<keyword evidence="6 9" id="KW-0406">Ion transport</keyword>
<feature type="transmembrane region" description="Helical" evidence="10">
    <location>
        <begin position="264"/>
        <end position="283"/>
    </location>
</feature>
<dbReference type="GO" id="GO:0015386">
    <property type="term" value="F:potassium:proton antiporter activity"/>
    <property type="evidence" value="ECO:0007669"/>
    <property type="project" value="TreeGrafter"/>
</dbReference>
<evidence type="ECO:0000256" key="9">
    <source>
        <dbReference type="RuleBase" id="RU003722"/>
    </source>
</evidence>
<evidence type="ECO:0000256" key="8">
    <source>
        <dbReference type="ARBA" id="ARBA00023201"/>
    </source>
</evidence>
<proteinExistence type="inferred from homology"/>
<feature type="transmembrane region" description="Helical" evidence="10">
    <location>
        <begin position="358"/>
        <end position="379"/>
    </location>
</feature>
<evidence type="ECO:0000256" key="5">
    <source>
        <dbReference type="ARBA" id="ARBA00023053"/>
    </source>
</evidence>
<dbReference type="Gene3D" id="6.10.140.1330">
    <property type="match status" value="1"/>
</dbReference>
<reference evidence="13 15" key="2">
    <citation type="submission" date="2018-11" db="EMBL/GenBank/DDBJ databases">
        <authorList>
            <consortium name="Pathogen Informatics"/>
        </authorList>
    </citation>
    <scope>NUCLEOTIDE SEQUENCE [LARGE SCALE GENOMIC DNA]</scope>
</reference>
<dbReference type="PANTHER" id="PTHR10110">
    <property type="entry name" value="SODIUM/HYDROGEN EXCHANGER"/>
    <property type="match status" value="1"/>
</dbReference>
<dbReference type="OrthoDB" id="196264at2759"/>
<keyword evidence="11" id="KW-0732">Signal</keyword>
<gene>
    <name evidence="13" type="ORF">DME_LOCUS6536</name>
</gene>
<reference evidence="16" key="1">
    <citation type="submission" date="2017-02" db="UniProtKB">
        <authorList>
            <consortium name="WormBaseParasite"/>
        </authorList>
    </citation>
    <scope>IDENTIFICATION</scope>
</reference>
<dbReference type="NCBIfam" id="TIGR00840">
    <property type="entry name" value="b_cpa1"/>
    <property type="match status" value="1"/>
</dbReference>
<protein>
    <recommendedName>
        <fullName evidence="9">Sodium/hydrogen exchanger</fullName>
    </recommendedName>
</protein>
<keyword evidence="8 9" id="KW-0739">Sodium transport</keyword>
<keyword evidence="7 10" id="KW-0472">Membrane</keyword>
<dbReference type="InterPro" id="IPR004709">
    <property type="entry name" value="NaH_exchanger"/>
</dbReference>
<accession>A0A0N4U5P1</accession>
<dbReference type="GO" id="GO:0015385">
    <property type="term" value="F:sodium:proton antiporter activity"/>
    <property type="evidence" value="ECO:0007669"/>
    <property type="project" value="InterPro"/>
</dbReference>
<dbReference type="GO" id="GO:0051453">
    <property type="term" value="P:regulation of intracellular pH"/>
    <property type="evidence" value="ECO:0007669"/>
    <property type="project" value="TreeGrafter"/>
</dbReference>
<dbReference type="GO" id="GO:0005886">
    <property type="term" value="C:plasma membrane"/>
    <property type="evidence" value="ECO:0007669"/>
    <property type="project" value="TreeGrafter"/>
</dbReference>
<evidence type="ECO:0000256" key="6">
    <source>
        <dbReference type="ARBA" id="ARBA00023065"/>
    </source>
</evidence>
<comment type="subcellular location">
    <subcellularLocation>
        <location evidence="1">Membrane</location>
        <topology evidence="1">Multi-pass membrane protein</topology>
    </subcellularLocation>
</comment>
<dbReference type="Proteomes" id="UP000038040">
    <property type="component" value="Unplaced"/>
</dbReference>
<feature type="chain" id="PRO_5033232664" description="Sodium/hydrogen exchanger" evidence="11">
    <location>
        <begin position="18"/>
        <end position="541"/>
    </location>
</feature>
<dbReference type="GO" id="GO:0098719">
    <property type="term" value="P:sodium ion import across plasma membrane"/>
    <property type="evidence" value="ECO:0007669"/>
    <property type="project" value="TreeGrafter"/>
</dbReference>
<evidence type="ECO:0000256" key="3">
    <source>
        <dbReference type="ARBA" id="ARBA00022692"/>
    </source>
</evidence>